<dbReference type="PROSITE" id="PS50005">
    <property type="entry name" value="TPR"/>
    <property type="match status" value="2"/>
</dbReference>
<evidence type="ECO:0000256" key="9">
    <source>
        <dbReference type="SAM" id="SignalP"/>
    </source>
</evidence>
<evidence type="ECO:0000256" key="7">
    <source>
        <dbReference type="PROSITE-ProRule" id="PRU00339"/>
    </source>
</evidence>
<dbReference type="Proteomes" id="UP001528920">
    <property type="component" value="Unassembled WGS sequence"/>
</dbReference>
<dbReference type="PANTHER" id="PTHR43711:SF31">
    <property type="entry name" value="HISTIDINE KINASE"/>
    <property type="match status" value="1"/>
</dbReference>
<comment type="caution">
    <text evidence="11">The sequence shown here is derived from an EMBL/GenBank/DDBJ whole genome shotgun (WGS) entry which is preliminary data.</text>
</comment>
<feature type="transmembrane region" description="Helical" evidence="8">
    <location>
        <begin position="394"/>
        <end position="414"/>
    </location>
</feature>
<feature type="signal peptide" evidence="9">
    <location>
        <begin position="1"/>
        <end position="21"/>
    </location>
</feature>
<dbReference type="PROSITE" id="PS50109">
    <property type="entry name" value="HIS_KIN"/>
    <property type="match status" value="1"/>
</dbReference>
<keyword evidence="8" id="KW-0472">Membrane</keyword>
<dbReference type="InterPro" id="IPR003661">
    <property type="entry name" value="HisK_dim/P_dom"/>
</dbReference>
<keyword evidence="9" id="KW-0732">Signal</keyword>
<feature type="domain" description="Histidine kinase" evidence="10">
    <location>
        <begin position="457"/>
        <end position="675"/>
    </location>
</feature>
<keyword evidence="12" id="KW-1185">Reference proteome</keyword>
<dbReference type="EC" id="2.7.13.3" evidence="2"/>
<dbReference type="InterPro" id="IPR050736">
    <property type="entry name" value="Sensor_HK_Regulatory"/>
</dbReference>
<dbReference type="InterPro" id="IPR004358">
    <property type="entry name" value="Sig_transdc_His_kin-like_C"/>
</dbReference>
<dbReference type="Gene3D" id="1.10.287.130">
    <property type="match status" value="1"/>
</dbReference>
<dbReference type="CDD" id="cd00082">
    <property type="entry name" value="HisKA"/>
    <property type="match status" value="1"/>
</dbReference>
<comment type="catalytic activity">
    <reaction evidence="1">
        <text>ATP + protein L-histidine = ADP + protein N-phospho-L-histidine.</text>
        <dbReference type="EC" id="2.7.13.3"/>
    </reaction>
</comment>
<dbReference type="InterPro" id="IPR036097">
    <property type="entry name" value="HisK_dim/P_sf"/>
</dbReference>
<feature type="chain" id="PRO_5047531081" description="histidine kinase" evidence="9">
    <location>
        <begin position="22"/>
        <end position="691"/>
    </location>
</feature>
<gene>
    <name evidence="11" type="ORF">L3049_00235</name>
</gene>
<dbReference type="InterPro" id="IPR019734">
    <property type="entry name" value="TPR_rpt"/>
</dbReference>
<evidence type="ECO:0000313" key="12">
    <source>
        <dbReference type="Proteomes" id="UP001528920"/>
    </source>
</evidence>
<keyword evidence="8" id="KW-1133">Transmembrane helix</keyword>
<dbReference type="SMART" id="SM00387">
    <property type="entry name" value="HATPase_c"/>
    <property type="match status" value="1"/>
</dbReference>
<dbReference type="InterPro" id="IPR005467">
    <property type="entry name" value="His_kinase_dom"/>
</dbReference>
<evidence type="ECO:0000256" key="6">
    <source>
        <dbReference type="ARBA" id="ARBA00023012"/>
    </source>
</evidence>
<dbReference type="InterPro" id="IPR036890">
    <property type="entry name" value="HATPase_C_sf"/>
</dbReference>
<evidence type="ECO:0000256" key="1">
    <source>
        <dbReference type="ARBA" id="ARBA00000085"/>
    </source>
</evidence>
<dbReference type="PANTHER" id="PTHR43711">
    <property type="entry name" value="TWO-COMPONENT HISTIDINE KINASE"/>
    <property type="match status" value="1"/>
</dbReference>
<organism evidence="11 12">
    <name type="scientific">Paralabilibaculum antarcticum</name>
    <dbReference type="NCBI Taxonomy" id="2912572"/>
    <lineage>
        <taxon>Bacteria</taxon>
        <taxon>Pseudomonadati</taxon>
        <taxon>Bacteroidota</taxon>
        <taxon>Bacteroidia</taxon>
        <taxon>Marinilabiliales</taxon>
        <taxon>Marinifilaceae</taxon>
        <taxon>Paralabilibaculum</taxon>
    </lineage>
</organism>
<reference evidence="11 12" key="1">
    <citation type="submission" date="2022-01" db="EMBL/GenBank/DDBJ databases">
        <title>Labilibaculum sp. nov, a marine bacterium isolated from Antarctica.</title>
        <authorList>
            <person name="Dai W."/>
        </authorList>
    </citation>
    <scope>NUCLEOTIDE SEQUENCE [LARGE SCALE GENOMIC DNA]</scope>
    <source>
        <strain evidence="11 12">DW002</strain>
    </source>
</reference>
<dbReference type="RefSeq" id="WP_275107755.1">
    <property type="nucleotide sequence ID" value="NZ_JAKJSC010000001.1"/>
</dbReference>
<evidence type="ECO:0000256" key="8">
    <source>
        <dbReference type="SAM" id="Phobius"/>
    </source>
</evidence>
<keyword evidence="3" id="KW-0597">Phosphoprotein</keyword>
<dbReference type="SUPFAM" id="SSF47384">
    <property type="entry name" value="Homodimeric domain of signal transducing histidine kinase"/>
    <property type="match status" value="1"/>
</dbReference>
<dbReference type="SUPFAM" id="SSF48452">
    <property type="entry name" value="TPR-like"/>
    <property type="match status" value="2"/>
</dbReference>
<keyword evidence="4" id="KW-0808">Transferase</keyword>
<dbReference type="SUPFAM" id="SSF55874">
    <property type="entry name" value="ATPase domain of HSP90 chaperone/DNA topoisomerase II/histidine kinase"/>
    <property type="match status" value="1"/>
</dbReference>
<keyword evidence="5" id="KW-0418">Kinase</keyword>
<keyword evidence="7" id="KW-0802">TPR repeat</keyword>
<evidence type="ECO:0000256" key="2">
    <source>
        <dbReference type="ARBA" id="ARBA00012438"/>
    </source>
</evidence>
<protein>
    <recommendedName>
        <fullName evidence="2">histidine kinase</fullName>
        <ecNumber evidence="2">2.7.13.3</ecNumber>
    </recommendedName>
</protein>
<dbReference type="SMART" id="SM00388">
    <property type="entry name" value="HisKA"/>
    <property type="match status" value="1"/>
</dbReference>
<dbReference type="Pfam" id="PF00512">
    <property type="entry name" value="HisKA"/>
    <property type="match status" value="1"/>
</dbReference>
<dbReference type="SMART" id="SM00028">
    <property type="entry name" value="TPR"/>
    <property type="match status" value="6"/>
</dbReference>
<feature type="repeat" description="TPR" evidence="7">
    <location>
        <begin position="160"/>
        <end position="193"/>
    </location>
</feature>
<evidence type="ECO:0000256" key="4">
    <source>
        <dbReference type="ARBA" id="ARBA00022679"/>
    </source>
</evidence>
<sequence>MRLLSLFSILFLFVTKPLLLAQDVDSVDKKLDSISDVSQKIEFLNEWTGKNYRKLPTEALFYAEKTIKLADQSENYSGAGNALIRVALIHFRKEEFSNSINLFNNALEKFKISKDSFGMNNTYLNRGIVYRNMSKYHLAIVDLFACMQYYEKHNNTLHLSLACNSIGVVYKNLKKYDLALEYYFKAEKLYKKNNKVSSFYSSNNNIGNIYSLQKKHKEALEFYKRNLEILKAKPNKYKQAQTYHNIGTCFWEMGQNTLALNYLNQSLELKEEIGNKNLIITSLNSISASNYKLNNFDQALKYSKRAFHLGKEVGNIEYQKTSTKELFKIFTHLNKADSAIHYFYIHKQLRDSILKNETLKQVAEIQTKYESEKKENQIVLLEKESNTRMMQRNWLITLLVLLLAFAIFLVRSYYINKKTNRLLRIQKTRIEWHKSVLDKKNVELLESNNTKNRLFQIISHDLRSPLASVYNLSQLIKIFIQQKKYDLLDESSKDMEECVNSVLNLTDNLLSWSLNQSGKLPYNPVIISLKPLLRTNIKTFSSVAKQKSIHLQLVLENEIFVFADRQMLDTVIRNLINNSLKFTLPGGIIAIGAKQGDGFIEIWVKDSGIGISEDQIPKLFEIDSSKTHLGTKGEKGNGLGLVLCKQFIEQNKGKIWVESAIDKGTTFRFTVPCGENTEEIGAVLSSNSSKN</sequence>
<accession>A0ABT5VPL0</accession>
<proteinExistence type="predicted"/>
<dbReference type="Pfam" id="PF02518">
    <property type="entry name" value="HATPase_c"/>
    <property type="match status" value="1"/>
</dbReference>
<evidence type="ECO:0000313" key="11">
    <source>
        <dbReference type="EMBL" id="MDE5416413.1"/>
    </source>
</evidence>
<evidence type="ECO:0000259" key="10">
    <source>
        <dbReference type="PROSITE" id="PS50109"/>
    </source>
</evidence>
<keyword evidence="8" id="KW-0812">Transmembrane</keyword>
<dbReference type="PRINTS" id="PR00344">
    <property type="entry name" value="BCTRLSENSOR"/>
</dbReference>
<dbReference type="InterPro" id="IPR011990">
    <property type="entry name" value="TPR-like_helical_dom_sf"/>
</dbReference>
<dbReference type="InterPro" id="IPR003594">
    <property type="entry name" value="HATPase_dom"/>
</dbReference>
<feature type="repeat" description="TPR" evidence="7">
    <location>
        <begin position="240"/>
        <end position="273"/>
    </location>
</feature>
<dbReference type="Gene3D" id="1.25.40.10">
    <property type="entry name" value="Tetratricopeptide repeat domain"/>
    <property type="match status" value="2"/>
</dbReference>
<dbReference type="Gene3D" id="3.30.565.10">
    <property type="entry name" value="Histidine kinase-like ATPase, C-terminal domain"/>
    <property type="match status" value="1"/>
</dbReference>
<dbReference type="Pfam" id="PF13181">
    <property type="entry name" value="TPR_8"/>
    <property type="match status" value="1"/>
</dbReference>
<evidence type="ECO:0000256" key="5">
    <source>
        <dbReference type="ARBA" id="ARBA00022777"/>
    </source>
</evidence>
<keyword evidence="6" id="KW-0902">Two-component regulatory system</keyword>
<dbReference type="Pfam" id="PF13424">
    <property type="entry name" value="TPR_12"/>
    <property type="match status" value="1"/>
</dbReference>
<name>A0ABT5VPL0_9BACT</name>
<evidence type="ECO:0000256" key="3">
    <source>
        <dbReference type="ARBA" id="ARBA00022553"/>
    </source>
</evidence>
<dbReference type="EMBL" id="JAKJSC010000001">
    <property type="protein sequence ID" value="MDE5416413.1"/>
    <property type="molecule type" value="Genomic_DNA"/>
</dbReference>